<feature type="compositionally biased region" description="Low complexity" evidence="1">
    <location>
        <begin position="318"/>
        <end position="327"/>
    </location>
</feature>
<proteinExistence type="predicted"/>
<evidence type="ECO:0000313" key="3">
    <source>
        <dbReference type="EMBL" id="CAE6505671.1"/>
    </source>
</evidence>
<evidence type="ECO:0000313" key="4">
    <source>
        <dbReference type="Proteomes" id="UP000663888"/>
    </source>
</evidence>
<organism evidence="3 4">
    <name type="scientific">Rhizoctonia solani</name>
    <dbReference type="NCBI Taxonomy" id="456999"/>
    <lineage>
        <taxon>Eukaryota</taxon>
        <taxon>Fungi</taxon>
        <taxon>Dikarya</taxon>
        <taxon>Basidiomycota</taxon>
        <taxon>Agaricomycotina</taxon>
        <taxon>Agaricomycetes</taxon>
        <taxon>Cantharellales</taxon>
        <taxon>Ceratobasidiaceae</taxon>
        <taxon>Rhizoctonia</taxon>
    </lineage>
</organism>
<dbReference type="Proteomes" id="UP000663888">
    <property type="component" value="Unassembled WGS sequence"/>
</dbReference>
<feature type="non-terminal residue" evidence="3">
    <location>
        <position position="1"/>
    </location>
</feature>
<feature type="region of interest" description="Disordered" evidence="1">
    <location>
        <begin position="32"/>
        <end position="136"/>
    </location>
</feature>
<feature type="compositionally biased region" description="Polar residues" evidence="1">
    <location>
        <begin position="103"/>
        <end position="114"/>
    </location>
</feature>
<dbReference type="EMBL" id="CAJMWX010001795">
    <property type="protein sequence ID" value="CAE6505671.1"/>
    <property type="molecule type" value="Genomic_DNA"/>
</dbReference>
<evidence type="ECO:0000259" key="2">
    <source>
        <dbReference type="Pfam" id="PF20149"/>
    </source>
</evidence>
<reference evidence="3" key="1">
    <citation type="submission" date="2021-01" db="EMBL/GenBank/DDBJ databases">
        <authorList>
            <person name="Kaushik A."/>
        </authorList>
    </citation>
    <scope>NUCLEOTIDE SEQUENCE</scope>
    <source>
        <strain evidence="3">AG4-R118</strain>
    </source>
</reference>
<comment type="caution">
    <text evidence="3">The sequence shown here is derived from an EMBL/GenBank/DDBJ whole genome shotgun (WGS) entry which is preliminary data.</text>
</comment>
<feature type="compositionally biased region" description="Polar residues" evidence="1">
    <location>
        <begin position="32"/>
        <end position="53"/>
    </location>
</feature>
<feature type="region of interest" description="Disordered" evidence="1">
    <location>
        <begin position="208"/>
        <end position="372"/>
    </location>
</feature>
<name>A0A8H3CYC7_9AGAM</name>
<protein>
    <recommendedName>
        <fullName evidence="2">DUF6532 domain-containing protein</fullName>
    </recommendedName>
</protein>
<gene>
    <name evidence="3" type="ORF">RDB_LOCUS159204</name>
</gene>
<feature type="compositionally biased region" description="Polar residues" evidence="1">
    <location>
        <begin position="328"/>
        <end position="342"/>
    </location>
</feature>
<evidence type="ECO:0000256" key="1">
    <source>
        <dbReference type="SAM" id="MobiDB-lite"/>
    </source>
</evidence>
<dbReference type="AlphaFoldDB" id="A0A8H3CYC7"/>
<feature type="compositionally biased region" description="Polar residues" evidence="1">
    <location>
        <begin position="227"/>
        <end position="254"/>
    </location>
</feature>
<feature type="compositionally biased region" description="Low complexity" evidence="1">
    <location>
        <begin position="348"/>
        <end position="361"/>
    </location>
</feature>
<dbReference type="InterPro" id="IPR045341">
    <property type="entry name" value="DUF6532"/>
</dbReference>
<sequence length="746" mass="82885">EWGSVGRKFCYYAMLGNLTQVAKSSTTQTSVDATHKATATPSGTQSGLQTKLQRSNRSRTRSARAKEGGYDETLAANKQRSARAKRTRTRKQAKSSHAHSDTESVGSKFTQATSETDDDCQNSSRSPTPFATADEPEAQTMRAHLKEQLTRKFHQVIEDSGTQTLMEVNSAISTDPVYASQPEEQDLEARFLPPVPVGPGGGFHLDHPTHLPRGEVFLGYPHDQGSHHSPNPILQDNNSASPQPINTHSPTPSLTRKLLSEGTSNFHRPRREDSATHISTSSKSLGDPIPTPSPTPNHGGERPVPLLGSTLNIPNSESQQSRRLLQSIGQHQTGPEQRTTPAQPQPKRPLATPATPLPARKQPATTARSTIGGKAYNGRLNIVEIGLARVSTSGGRSREASRHRTPSQTQQKGKGTARARTRPRTPTTPAPQETRNNDFDLLDGLDVDQFVVDSAAKGVLVDKPGYQKPTVHDLPGYERAIWKDVLEVTWAFSMGEGNFQTRGVYASWTSACFVKVLEFKLPSLDPVKTTMSDDMMTVVLNNLCNQRYNDLLRLRDPVRSYFRLKNPSTNDECQATKNRVKEIYPDYFHYKDIDNLVDPYEGEILFMALESLFYYGPGAIGSKYPALFQRSNDAKDERKHLAVLAYLATMIQFCLEEWSEGFFEKGTLDATTQHSVWLCHFDGLKNVSLIAPGRLVETYNEWIQNAYNASQAKAKFSKKRYVQNVVRPQDVRPDTPTRRLGPHDNN</sequence>
<feature type="region of interest" description="Disordered" evidence="1">
    <location>
        <begin position="392"/>
        <end position="437"/>
    </location>
</feature>
<accession>A0A8H3CYC7</accession>
<feature type="compositionally biased region" description="Basic residues" evidence="1">
    <location>
        <begin position="80"/>
        <end position="97"/>
    </location>
</feature>
<dbReference type="Pfam" id="PF20149">
    <property type="entry name" value="DUF6532"/>
    <property type="match status" value="1"/>
</dbReference>
<feature type="domain" description="DUF6532" evidence="2">
    <location>
        <begin position="506"/>
        <end position="686"/>
    </location>
</feature>
<feature type="compositionally biased region" description="Basic residues" evidence="1">
    <location>
        <begin position="54"/>
        <end position="63"/>
    </location>
</feature>